<dbReference type="RefSeq" id="WP_115372642.1">
    <property type="nucleotide sequence ID" value="NZ_QASA01000001.1"/>
</dbReference>
<reference evidence="3 4" key="1">
    <citation type="submission" date="2018-04" db="EMBL/GenBank/DDBJ databases">
        <title>Adhaeribacter sp. HMF7616 genome sequencing and assembly.</title>
        <authorList>
            <person name="Kang H."/>
            <person name="Kang J."/>
            <person name="Cha I."/>
            <person name="Kim H."/>
            <person name="Joh K."/>
        </authorList>
    </citation>
    <scope>NUCLEOTIDE SEQUENCE [LARGE SCALE GENOMIC DNA]</scope>
    <source>
        <strain evidence="3 4">HMF7616</strain>
    </source>
</reference>
<feature type="domain" description="ATPase AAA-type core" evidence="1">
    <location>
        <begin position="24"/>
        <end position="227"/>
    </location>
</feature>
<feature type="domain" description="DUF4435" evidence="2">
    <location>
        <begin position="291"/>
        <end position="491"/>
    </location>
</feature>
<dbReference type="Pfam" id="PF14491">
    <property type="entry name" value="DUF4435"/>
    <property type="match status" value="1"/>
</dbReference>
<evidence type="ECO:0000313" key="4">
    <source>
        <dbReference type="Proteomes" id="UP000253919"/>
    </source>
</evidence>
<dbReference type="GO" id="GO:0016887">
    <property type="term" value="F:ATP hydrolysis activity"/>
    <property type="evidence" value="ECO:0007669"/>
    <property type="project" value="InterPro"/>
</dbReference>
<evidence type="ECO:0008006" key="5">
    <source>
        <dbReference type="Google" id="ProtNLM"/>
    </source>
</evidence>
<name>A0A369QFV7_9BACT</name>
<dbReference type="InterPro" id="IPR029492">
    <property type="entry name" value="DUF4435"/>
</dbReference>
<proteinExistence type="predicted"/>
<dbReference type="Proteomes" id="UP000253919">
    <property type="component" value="Unassembled WGS sequence"/>
</dbReference>
<dbReference type="AlphaFoldDB" id="A0A369QFV7"/>
<keyword evidence="4" id="KW-1185">Reference proteome</keyword>
<comment type="caution">
    <text evidence="3">The sequence shown here is derived from an EMBL/GenBank/DDBJ whole genome shotgun (WGS) entry which is preliminary data.</text>
</comment>
<sequence length="537" mass="61864">MNLIIPNKLDNINTNNIEIVKSLVLIGANGTGKTRFGTWIEQKNSTITHRISAQRSLSMPKASSPTLKQIAEYSFRYGHFQESSNLDWHEAYGRNIFRWQNNPNTSLLNDYEQLMVLLQTEEFEESTAFRVKSKTNSEIPPVTKLDKIQNIWEQILPHRKLFFKSGTVEAALTESDASNYNASEMSDGERVIFYLIGQAICAPVNSIIIIDEPETHLHKSIVNALWDKIELERPDCIFVYLTHDIDFAIGRTDSKRIWLRSYQNENLWNYEILEDQDSIPEGVYLEILGSRKPILFIEGTNKFSVDIKLYPQIYPEYTIKPLGGCQKVLEATKAFNDLQSFHHITAKGIIDRDRRTDEEVARLNENIYVADVTEVENLLLKEPVIKTVAKKMDKTPEMVFDQTKQKVIELFSRDLENQTLLHTQHTIKKTLEQRLNTSSATITELKDKFANIPQFLEPETIYNEKKAHFQTLIDNNDYNGILKIYNNKGLLPECRVIQNCDLKDKEAYLNAVISLLKKNEEDGIAIRNCIRESVGLT</sequence>
<organism evidence="3 4">
    <name type="scientific">Adhaeribacter pallidiroseus</name>
    <dbReference type="NCBI Taxonomy" id="2072847"/>
    <lineage>
        <taxon>Bacteria</taxon>
        <taxon>Pseudomonadati</taxon>
        <taxon>Bacteroidota</taxon>
        <taxon>Cytophagia</taxon>
        <taxon>Cytophagales</taxon>
        <taxon>Hymenobacteraceae</taxon>
        <taxon>Adhaeribacter</taxon>
    </lineage>
</organism>
<dbReference type="InterPro" id="IPR027417">
    <property type="entry name" value="P-loop_NTPase"/>
</dbReference>
<dbReference type="EMBL" id="QASA01000001">
    <property type="protein sequence ID" value="RDC63312.1"/>
    <property type="molecule type" value="Genomic_DNA"/>
</dbReference>
<dbReference type="OrthoDB" id="9815944at2"/>
<dbReference type="SUPFAM" id="SSF52540">
    <property type="entry name" value="P-loop containing nucleoside triphosphate hydrolases"/>
    <property type="match status" value="1"/>
</dbReference>
<dbReference type="InterPro" id="IPR003959">
    <property type="entry name" value="ATPase_AAA_core"/>
</dbReference>
<dbReference type="Pfam" id="PF13304">
    <property type="entry name" value="AAA_21"/>
    <property type="match status" value="1"/>
</dbReference>
<evidence type="ECO:0000313" key="3">
    <source>
        <dbReference type="EMBL" id="RDC63312.1"/>
    </source>
</evidence>
<gene>
    <name evidence="3" type="ORF">AHMF7616_01914</name>
</gene>
<evidence type="ECO:0000259" key="2">
    <source>
        <dbReference type="Pfam" id="PF14491"/>
    </source>
</evidence>
<dbReference type="GO" id="GO:0005524">
    <property type="term" value="F:ATP binding"/>
    <property type="evidence" value="ECO:0007669"/>
    <property type="project" value="InterPro"/>
</dbReference>
<protein>
    <recommendedName>
        <fullName evidence="5">DUF4435 domain-containing protein</fullName>
    </recommendedName>
</protein>
<dbReference type="Gene3D" id="3.40.50.300">
    <property type="entry name" value="P-loop containing nucleotide triphosphate hydrolases"/>
    <property type="match status" value="1"/>
</dbReference>
<accession>A0A369QFV7</accession>
<evidence type="ECO:0000259" key="1">
    <source>
        <dbReference type="Pfam" id="PF13304"/>
    </source>
</evidence>